<accession>A0AAV2DP19</accession>
<sequence length="297" mass="33709">MESLRTRESTGDGGDGEDDLQLLERELDRTRASIQMLNVSLNEQNRRKADVLSESQKLRERIDGSGCNATVDKLIPILESLKSLENEECVLRADYDARRAGLEAEVCELEDKVESGSHSESLDSLLEMSLEKLDSAKKELAGRLRAVLLVKRQIDDVATQAEVIQYDRRLSELNAYIQEKHQQTRKYYDTYNALLEIKDLMLKETSLLNSINSQFQDAITSADGRIKLIASMEGIVKNSQQKLRKLENGLDEEQMTLSNLKKKYAAAMSEQRHCYSLLKAFQEECSKNERLRGQSAA</sequence>
<organism evidence="3 4">
    <name type="scientific">Linum trigynum</name>
    <dbReference type="NCBI Taxonomy" id="586398"/>
    <lineage>
        <taxon>Eukaryota</taxon>
        <taxon>Viridiplantae</taxon>
        <taxon>Streptophyta</taxon>
        <taxon>Embryophyta</taxon>
        <taxon>Tracheophyta</taxon>
        <taxon>Spermatophyta</taxon>
        <taxon>Magnoliopsida</taxon>
        <taxon>eudicotyledons</taxon>
        <taxon>Gunneridae</taxon>
        <taxon>Pentapetalae</taxon>
        <taxon>rosids</taxon>
        <taxon>fabids</taxon>
        <taxon>Malpighiales</taxon>
        <taxon>Linaceae</taxon>
        <taxon>Linum</taxon>
    </lineage>
</organism>
<evidence type="ECO:0000259" key="2">
    <source>
        <dbReference type="Pfam" id="PF09762"/>
    </source>
</evidence>
<protein>
    <recommendedName>
        <fullName evidence="2">CCDC93 coiled-coil domain-containing protein</fullName>
    </recommendedName>
</protein>
<dbReference type="PANTHER" id="PTHR16441:SF0">
    <property type="entry name" value="COILED-COIL DOMAIN-CONTAINING PROTEIN 93"/>
    <property type="match status" value="1"/>
</dbReference>
<proteinExistence type="predicted"/>
<feature type="coiled-coil region" evidence="1">
    <location>
        <begin position="229"/>
        <end position="270"/>
    </location>
</feature>
<dbReference type="GO" id="GO:0006893">
    <property type="term" value="P:Golgi to plasma membrane transport"/>
    <property type="evidence" value="ECO:0007669"/>
    <property type="project" value="TreeGrafter"/>
</dbReference>
<dbReference type="AlphaFoldDB" id="A0AAV2DP19"/>
<feature type="coiled-coil region" evidence="1">
    <location>
        <begin position="20"/>
        <end position="61"/>
    </location>
</feature>
<evidence type="ECO:0000313" key="3">
    <source>
        <dbReference type="EMBL" id="CAL1375142.1"/>
    </source>
</evidence>
<dbReference type="InterPro" id="IPR019159">
    <property type="entry name" value="CCDC93_CC"/>
</dbReference>
<feature type="domain" description="CCDC93 coiled-coil" evidence="2">
    <location>
        <begin position="18"/>
        <end position="292"/>
    </location>
</feature>
<reference evidence="3 4" key="1">
    <citation type="submission" date="2024-04" db="EMBL/GenBank/DDBJ databases">
        <authorList>
            <person name="Fracassetti M."/>
        </authorList>
    </citation>
    <scope>NUCLEOTIDE SEQUENCE [LARGE SCALE GENOMIC DNA]</scope>
</reference>
<dbReference type="Pfam" id="PF09762">
    <property type="entry name" value="CCDC93_CC"/>
    <property type="match status" value="1"/>
</dbReference>
<dbReference type="InterPro" id="IPR039116">
    <property type="entry name" value="CCDC93"/>
</dbReference>
<gene>
    <name evidence="3" type="ORF">LTRI10_LOCUS16959</name>
</gene>
<dbReference type="Proteomes" id="UP001497516">
    <property type="component" value="Chromosome 3"/>
</dbReference>
<evidence type="ECO:0000256" key="1">
    <source>
        <dbReference type="SAM" id="Coils"/>
    </source>
</evidence>
<keyword evidence="4" id="KW-1185">Reference proteome</keyword>
<evidence type="ECO:0000313" key="4">
    <source>
        <dbReference type="Proteomes" id="UP001497516"/>
    </source>
</evidence>
<dbReference type="PANTHER" id="PTHR16441">
    <property type="entry name" value="FIDIPIDINE"/>
    <property type="match status" value="1"/>
</dbReference>
<keyword evidence="1" id="KW-0175">Coiled coil</keyword>
<dbReference type="EMBL" id="OZ034816">
    <property type="protein sequence ID" value="CAL1375142.1"/>
    <property type="molecule type" value="Genomic_DNA"/>
</dbReference>
<name>A0AAV2DP19_9ROSI</name>